<gene>
    <name evidence="1" type="ORF">IW245_000086</name>
</gene>
<accession>A0A8J7KUB8</accession>
<sequence>MIVAHAVRQISDRHLPPLIDHRYLDVVDIEIAQTANAAMPYVTAVVAAYGKETVAKIRDVVTDRLSDATIDIGRRVLDRVLNRDELREVIEGALVDVAAGEEDAEVALRLQIRKALAADPGLAVDVAGILASAGSHVQAQGARSVAVGTNSGVILTGDQAVHVEAQHNHGTGMFIAGNVYNTTGSSSGEGE</sequence>
<evidence type="ECO:0000313" key="2">
    <source>
        <dbReference type="Proteomes" id="UP000622552"/>
    </source>
</evidence>
<protein>
    <submittedName>
        <fullName evidence="1">Uncharacterized protein</fullName>
    </submittedName>
</protein>
<name>A0A8J7KUB8_9ACTN</name>
<dbReference type="RefSeq" id="WP_203787699.1">
    <property type="nucleotide sequence ID" value="NZ_BONS01000032.1"/>
</dbReference>
<comment type="caution">
    <text evidence="1">The sequence shown here is derived from an EMBL/GenBank/DDBJ whole genome shotgun (WGS) entry which is preliminary data.</text>
</comment>
<dbReference type="EMBL" id="JADOUF010000001">
    <property type="protein sequence ID" value="MBG6133892.1"/>
    <property type="molecule type" value="Genomic_DNA"/>
</dbReference>
<dbReference type="AlphaFoldDB" id="A0A8J7KUB8"/>
<organism evidence="1 2">
    <name type="scientific">Longispora fulva</name>
    <dbReference type="NCBI Taxonomy" id="619741"/>
    <lineage>
        <taxon>Bacteria</taxon>
        <taxon>Bacillati</taxon>
        <taxon>Actinomycetota</taxon>
        <taxon>Actinomycetes</taxon>
        <taxon>Micromonosporales</taxon>
        <taxon>Micromonosporaceae</taxon>
        <taxon>Longispora</taxon>
    </lineage>
</organism>
<dbReference type="Proteomes" id="UP000622552">
    <property type="component" value="Unassembled WGS sequence"/>
</dbReference>
<evidence type="ECO:0000313" key="1">
    <source>
        <dbReference type="EMBL" id="MBG6133892.1"/>
    </source>
</evidence>
<proteinExistence type="predicted"/>
<reference evidence="1" key="1">
    <citation type="submission" date="2020-11" db="EMBL/GenBank/DDBJ databases">
        <title>Sequencing the genomes of 1000 actinobacteria strains.</title>
        <authorList>
            <person name="Klenk H.-P."/>
        </authorList>
    </citation>
    <scope>NUCLEOTIDE SEQUENCE</scope>
    <source>
        <strain evidence="1">DSM 45356</strain>
    </source>
</reference>
<keyword evidence="2" id="KW-1185">Reference proteome</keyword>